<evidence type="ECO:0000313" key="3">
    <source>
        <dbReference type="Proteomes" id="UP001139171"/>
    </source>
</evidence>
<organism evidence="2 3">
    <name type="scientific">Limnobaculum eriocheiris</name>
    <dbReference type="NCBI Taxonomy" id="2897391"/>
    <lineage>
        <taxon>Bacteria</taxon>
        <taxon>Pseudomonadati</taxon>
        <taxon>Pseudomonadota</taxon>
        <taxon>Gammaproteobacteria</taxon>
        <taxon>Enterobacterales</taxon>
        <taxon>Budviciaceae</taxon>
        <taxon>Limnobaculum</taxon>
    </lineage>
</organism>
<keyword evidence="1" id="KW-0812">Transmembrane</keyword>
<dbReference type="EMBL" id="JAJNAG010000075">
    <property type="protein sequence ID" value="MCD1127703.1"/>
    <property type="molecule type" value="Genomic_DNA"/>
</dbReference>
<sequence length="102" mass="11429">MNWATPEINRLKEHSHYTCWVIGLLIFICIAVGITYVIINTPIGKLYSQSVLEYETTIIGTLVGVFFVLSAYALPVEHEKIKTSFMEPLASQGFTCMTELGL</sequence>
<proteinExistence type="predicted"/>
<dbReference type="Proteomes" id="UP001139171">
    <property type="component" value="Unassembled WGS sequence"/>
</dbReference>
<name>A0A9X1MZV2_9GAMM</name>
<evidence type="ECO:0000313" key="2">
    <source>
        <dbReference type="EMBL" id="MCD1127703.1"/>
    </source>
</evidence>
<keyword evidence="1" id="KW-1133">Transmembrane helix</keyword>
<accession>A0A9X1MZV2</accession>
<dbReference type="RefSeq" id="WP_230611805.1">
    <property type="nucleotide sequence ID" value="NZ_JAJNAG010000075.1"/>
</dbReference>
<protein>
    <submittedName>
        <fullName evidence="2">Uncharacterized protein</fullName>
    </submittedName>
</protein>
<reference evidence="2" key="1">
    <citation type="submission" date="2021-11" db="EMBL/GenBank/DDBJ databases">
        <title>Jinshanibacter sp. isolated from one year old Eriocheir sinensis.</title>
        <authorList>
            <person name="Li J.-Y."/>
            <person name="He W."/>
            <person name="Gao T.-H."/>
        </authorList>
    </citation>
    <scope>NUCLEOTIDE SEQUENCE</scope>
    <source>
        <strain evidence="2">LJY008</strain>
    </source>
</reference>
<feature type="transmembrane region" description="Helical" evidence="1">
    <location>
        <begin position="17"/>
        <end position="38"/>
    </location>
</feature>
<comment type="caution">
    <text evidence="2">The sequence shown here is derived from an EMBL/GenBank/DDBJ whole genome shotgun (WGS) entry which is preliminary data.</text>
</comment>
<feature type="transmembrane region" description="Helical" evidence="1">
    <location>
        <begin position="58"/>
        <end position="76"/>
    </location>
</feature>
<keyword evidence="3" id="KW-1185">Reference proteome</keyword>
<evidence type="ECO:0000256" key="1">
    <source>
        <dbReference type="SAM" id="Phobius"/>
    </source>
</evidence>
<gene>
    <name evidence="2" type="ORF">LPW36_17255</name>
</gene>
<dbReference type="AlphaFoldDB" id="A0A9X1MZV2"/>
<keyword evidence="1" id="KW-0472">Membrane</keyword>